<evidence type="ECO:0000313" key="11">
    <source>
        <dbReference type="EMBL" id="PQV62985.1"/>
    </source>
</evidence>
<dbReference type="PANTHER" id="PTHR30309:SF0">
    <property type="entry name" value="GLYCEROL-3-PHOSPHATE ACYLTRANSFERASE-RELATED"/>
    <property type="match status" value="1"/>
</dbReference>
<keyword evidence="5 10" id="KW-1133">Transmembrane helix</keyword>
<keyword evidence="4 10" id="KW-0812">Transmembrane</keyword>
<dbReference type="OrthoDB" id="9777124at2"/>
<keyword evidence="9 10" id="KW-1208">Phospholipid metabolism</keyword>
<dbReference type="Proteomes" id="UP000237684">
    <property type="component" value="Unassembled WGS sequence"/>
</dbReference>
<feature type="transmembrane region" description="Helical" evidence="10">
    <location>
        <begin position="78"/>
        <end position="97"/>
    </location>
</feature>
<dbReference type="GO" id="GO:0043772">
    <property type="term" value="F:acyl-phosphate glycerol-3-phosphate acyltransferase activity"/>
    <property type="evidence" value="ECO:0007669"/>
    <property type="project" value="UniProtKB-UniRule"/>
</dbReference>
<comment type="function">
    <text evidence="10">Catalyzes the transfer of an acyl group from acyl-phosphate (acyl-PO(4)) to glycerol-3-phosphate (G3P) to form lysophosphatidic acid (LPA). This enzyme utilizes acyl-phosphate as fatty acyl donor, but not acyl-CoA or acyl-ACP.</text>
</comment>
<keyword evidence="7 10" id="KW-0472">Membrane</keyword>
<proteinExistence type="inferred from homology"/>
<dbReference type="FunCoup" id="A0A2S8SQC0">
    <property type="interactions" value="203"/>
</dbReference>
<evidence type="ECO:0000256" key="3">
    <source>
        <dbReference type="ARBA" id="ARBA00022679"/>
    </source>
</evidence>
<comment type="pathway">
    <text evidence="10">Lipid metabolism; phospholipid metabolism.</text>
</comment>
<comment type="caution">
    <text evidence="10">Lacks conserved residue(s) required for the propagation of feature annotation.</text>
</comment>
<dbReference type="AlphaFoldDB" id="A0A2S8SQC0"/>
<reference evidence="11 12" key="1">
    <citation type="journal article" date="2018" name="Syst. Appl. Microbiol.">
        <title>Abditibacterium utsteinense sp. nov., the first cultivated member of candidate phylum FBP, isolated from ice-free Antarctic soil samples.</title>
        <authorList>
            <person name="Tahon G."/>
            <person name="Tytgat B."/>
            <person name="Lebbe L."/>
            <person name="Carlier A."/>
            <person name="Willems A."/>
        </authorList>
    </citation>
    <scope>NUCLEOTIDE SEQUENCE [LARGE SCALE GENOMIC DNA]</scope>
    <source>
        <strain evidence="11 12">LMG 29911</strain>
    </source>
</reference>
<evidence type="ECO:0000256" key="9">
    <source>
        <dbReference type="ARBA" id="ARBA00023264"/>
    </source>
</evidence>
<protein>
    <recommendedName>
        <fullName evidence="10">Glycerol-3-phosphate acyltransferase</fullName>
    </recommendedName>
    <alternativeName>
        <fullName evidence="10">Acyl-PO4 G3P acyltransferase</fullName>
    </alternativeName>
    <alternativeName>
        <fullName evidence="10">Acyl-phosphate--glycerol-3-phosphate acyltransferase</fullName>
    </alternativeName>
    <alternativeName>
        <fullName evidence="10">G3P acyltransferase</fullName>
        <shortName evidence="10">GPAT</shortName>
        <ecNumber evidence="10">2.3.1.275</ecNumber>
    </alternativeName>
    <alternativeName>
        <fullName evidence="10">Lysophosphatidic acid synthase</fullName>
        <shortName evidence="10">LPA synthase</shortName>
    </alternativeName>
</protein>
<dbReference type="NCBIfam" id="TIGR00023">
    <property type="entry name" value="glycerol-3-phosphate 1-O-acyltransferase PlsY"/>
    <property type="match status" value="1"/>
</dbReference>
<comment type="similarity">
    <text evidence="10">Belongs to the PlsY family.</text>
</comment>
<name>A0A2S8SQC0_9BACT</name>
<evidence type="ECO:0000256" key="8">
    <source>
        <dbReference type="ARBA" id="ARBA00023209"/>
    </source>
</evidence>
<dbReference type="InParanoid" id="A0A2S8SQC0"/>
<accession>A0A2S8SQC0</accession>
<dbReference type="EMBL" id="NIGF01000017">
    <property type="protein sequence ID" value="PQV62985.1"/>
    <property type="molecule type" value="Genomic_DNA"/>
</dbReference>
<organism evidence="11 12">
    <name type="scientific">Abditibacterium utsteinense</name>
    <dbReference type="NCBI Taxonomy" id="1960156"/>
    <lineage>
        <taxon>Bacteria</taxon>
        <taxon>Pseudomonadati</taxon>
        <taxon>Abditibacteriota</taxon>
        <taxon>Abditibacteriia</taxon>
        <taxon>Abditibacteriales</taxon>
        <taxon>Abditibacteriaceae</taxon>
        <taxon>Abditibacterium</taxon>
    </lineage>
</organism>
<evidence type="ECO:0000256" key="5">
    <source>
        <dbReference type="ARBA" id="ARBA00022989"/>
    </source>
</evidence>
<comment type="subcellular location">
    <subcellularLocation>
        <location evidence="10">Cell membrane</location>
        <topology evidence="10">Multi-pass membrane protein</topology>
    </subcellularLocation>
</comment>
<keyword evidence="11" id="KW-0012">Acyltransferase</keyword>
<evidence type="ECO:0000256" key="6">
    <source>
        <dbReference type="ARBA" id="ARBA00023098"/>
    </source>
</evidence>
<feature type="transmembrane region" description="Helical" evidence="10">
    <location>
        <begin position="150"/>
        <end position="174"/>
    </location>
</feature>
<keyword evidence="2 10" id="KW-0444">Lipid biosynthesis</keyword>
<evidence type="ECO:0000256" key="7">
    <source>
        <dbReference type="ARBA" id="ARBA00023136"/>
    </source>
</evidence>
<feature type="transmembrane region" description="Helical" evidence="10">
    <location>
        <begin position="109"/>
        <end position="130"/>
    </location>
</feature>
<comment type="catalytic activity">
    <reaction evidence="10">
        <text>an acyl phosphate + sn-glycerol 3-phosphate = a 1-acyl-sn-glycero-3-phosphate + phosphate</text>
        <dbReference type="Rhea" id="RHEA:34075"/>
        <dbReference type="ChEBI" id="CHEBI:43474"/>
        <dbReference type="ChEBI" id="CHEBI:57597"/>
        <dbReference type="ChEBI" id="CHEBI:57970"/>
        <dbReference type="ChEBI" id="CHEBI:59918"/>
        <dbReference type="EC" id="2.3.1.275"/>
    </reaction>
</comment>
<evidence type="ECO:0000256" key="1">
    <source>
        <dbReference type="ARBA" id="ARBA00022475"/>
    </source>
</evidence>
<evidence type="ECO:0000313" key="12">
    <source>
        <dbReference type="Proteomes" id="UP000237684"/>
    </source>
</evidence>
<keyword evidence="8 10" id="KW-0594">Phospholipid biosynthesis</keyword>
<dbReference type="HAMAP" id="MF_01043">
    <property type="entry name" value="PlsY"/>
    <property type="match status" value="1"/>
</dbReference>
<comment type="caution">
    <text evidence="11">The sequence shown here is derived from an EMBL/GenBank/DDBJ whole genome shotgun (WGS) entry which is preliminary data.</text>
</comment>
<dbReference type="EC" id="2.3.1.275" evidence="10"/>
<comment type="subunit">
    <text evidence="10">Probably interacts with PlsX.</text>
</comment>
<dbReference type="UniPathway" id="UPA00085"/>
<dbReference type="PANTHER" id="PTHR30309">
    <property type="entry name" value="INNER MEMBRANE PROTEIN YGIH"/>
    <property type="match status" value="1"/>
</dbReference>
<dbReference type="SMART" id="SM01207">
    <property type="entry name" value="G3P_acyltransf"/>
    <property type="match status" value="1"/>
</dbReference>
<sequence>MLFLALLLSFFVGAIPFGVLIGKARGVDVRASGSGNIGATNVWRVLGPKAGTAAFVLDVLKGVAGPLFGRWLIPNSEIGIAACGIFAVLGHTFSPFLGFKGGKGISTSLGALFGLMPLVGILAFAFWGVILGLSRMVSLASMAACVSLPILALALHTSTPSFIVATLMGVLAFVKHIPNLKRILAGTEPKVGQKKAAVEGQIR</sequence>
<keyword evidence="6 10" id="KW-0443">Lipid metabolism</keyword>
<evidence type="ECO:0000256" key="2">
    <source>
        <dbReference type="ARBA" id="ARBA00022516"/>
    </source>
</evidence>
<dbReference type="GO" id="GO:0005886">
    <property type="term" value="C:plasma membrane"/>
    <property type="evidence" value="ECO:0007669"/>
    <property type="project" value="UniProtKB-SubCell"/>
</dbReference>
<evidence type="ECO:0000256" key="10">
    <source>
        <dbReference type="HAMAP-Rule" id="MF_01043"/>
    </source>
</evidence>
<keyword evidence="3 10" id="KW-0808">Transferase</keyword>
<dbReference type="InterPro" id="IPR003811">
    <property type="entry name" value="G3P_acylTferase_PlsY"/>
</dbReference>
<gene>
    <name evidence="10" type="primary">plsY</name>
    <name evidence="11" type="ORF">B1R32_11727</name>
</gene>
<evidence type="ECO:0000256" key="4">
    <source>
        <dbReference type="ARBA" id="ARBA00022692"/>
    </source>
</evidence>
<dbReference type="GO" id="GO:0008654">
    <property type="term" value="P:phospholipid biosynthetic process"/>
    <property type="evidence" value="ECO:0007669"/>
    <property type="project" value="UniProtKB-UniRule"/>
</dbReference>
<keyword evidence="12" id="KW-1185">Reference proteome</keyword>
<keyword evidence="1 10" id="KW-1003">Cell membrane</keyword>
<dbReference type="Pfam" id="PF02660">
    <property type="entry name" value="G3P_acyltransf"/>
    <property type="match status" value="1"/>
</dbReference>
<dbReference type="RefSeq" id="WP_106380862.1">
    <property type="nucleotide sequence ID" value="NZ_NIGF01000017.1"/>
</dbReference>